<proteinExistence type="predicted"/>
<dbReference type="SMART" id="SM00353">
    <property type="entry name" value="HLH"/>
    <property type="match status" value="1"/>
</dbReference>
<dbReference type="InterPro" id="IPR011598">
    <property type="entry name" value="bHLH_dom"/>
</dbReference>
<protein>
    <recommendedName>
        <fullName evidence="6">BHLH domain-containing protein</fullName>
    </recommendedName>
</protein>
<dbReference type="PANTHER" id="PTHR45959:SF35">
    <property type="entry name" value="MYC-TYPE, BASIC HELIX-LOOP-HELIX (BHLH) DOMAIN-CONTAINING PROTEIN-RELATED"/>
    <property type="match status" value="1"/>
</dbReference>
<sequence length="316" mass="35480">MSSCQIVMEVAEAWFSDLENEGQEFLTCDEMKDLYDTVDNISVDSYSSESYTENMKLIDQSFSTDQQPEIKPPCFQEKRSQTSEPLISTLLPSSNTFTISFGNINSKNKNDILGLEAANNAAKVPTTGRNLVQVQDHVMAERKRREKLNQNLISLSSLLPNLKKTDKASVLEDASNYIKELQDRVTELEGLTNTKKKQDVQECFISSKRSRIISFGDGHSESEIDSRESADPWRSSPEIEVQKLGSNIVLVRIQCQKNISFFVNALTHMEKLGLSIISSSAMPFAKTNILITIVAKIEDAFCMTTKELTKNLQQAI</sequence>
<evidence type="ECO:0000256" key="3">
    <source>
        <dbReference type="ARBA" id="ARBA00023163"/>
    </source>
</evidence>
<dbReference type="InterPro" id="IPR054502">
    <property type="entry name" value="bHLH-TF_ACT-like_plant"/>
</dbReference>
<dbReference type="GO" id="GO:0046983">
    <property type="term" value="F:protein dimerization activity"/>
    <property type="evidence" value="ECO:0007669"/>
    <property type="project" value="InterPro"/>
</dbReference>
<accession>A0AAD8KFN7</accession>
<evidence type="ECO:0000256" key="2">
    <source>
        <dbReference type="ARBA" id="ARBA00023015"/>
    </source>
</evidence>
<reference evidence="7" key="1">
    <citation type="journal article" date="2023" name="bioRxiv">
        <title>Improved chromosome-level genome assembly for marigold (Tagetes erecta).</title>
        <authorList>
            <person name="Jiang F."/>
            <person name="Yuan L."/>
            <person name="Wang S."/>
            <person name="Wang H."/>
            <person name="Xu D."/>
            <person name="Wang A."/>
            <person name="Fan W."/>
        </authorList>
    </citation>
    <scope>NUCLEOTIDE SEQUENCE</scope>
    <source>
        <strain evidence="7">WSJ</strain>
        <tissue evidence="7">Leaf</tissue>
    </source>
</reference>
<keyword evidence="3" id="KW-0804">Transcription</keyword>
<keyword evidence="2" id="KW-0805">Transcription regulation</keyword>
<keyword evidence="4" id="KW-0539">Nucleus</keyword>
<dbReference type="SUPFAM" id="SSF47459">
    <property type="entry name" value="HLH, helix-loop-helix DNA-binding domain"/>
    <property type="match status" value="1"/>
</dbReference>
<dbReference type="Gene3D" id="4.10.280.10">
    <property type="entry name" value="Helix-loop-helix DNA-binding domain"/>
    <property type="match status" value="1"/>
</dbReference>
<dbReference type="Pfam" id="PF22754">
    <property type="entry name" value="bHLH-TF_ACT-like_plant"/>
    <property type="match status" value="1"/>
</dbReference>
<evidence type="ECO:0000256" key="4">
    <source>
        <dbReference type="ARBA" id="ARBA00023242"/>
    </source>
</evidence>
<dbReference type="GO" id="GO:0005634">
    <property type="term" value="C:nucleus"/>
    <property type="evidence" value="ECO:0007669"/>
    <property type="project" value="UniProtKB-SubCell"/>
</dbReference>
<evidence type="ECO:0000256" key="5">
    <source>
        <dbReference type="SAM" id="Coils"/>
    </source>
</evidence>
<dbReference type="AlphaFoldDB" id="A0AAD8KFN7"/>
<evidence type="ECO:0000313" key="7">
    <source>
        <dbReference type="EMBL" id="KAK1422090.1"/>
    </source>
</evidence>
<evidence type="ECO:0000313" key="8">
    <source>
        <dbReference type="Proteomes" id="UP001229421"/>
    </source>
</evidence>
<dbReference type="EMBL" id="JAUHHV010000006">
    <property type="protein sequence ID" value="KAK1422090.1"/>
    <property type="molecule type" value="Genomic_DNA"/>
</dbReference>
<feature type="domain" description="BHLH" evidence="6">
    <location>
        <begin position="132"/>
        <end position="181"/>
    </location>
</feature>
<dbReference type="Proteomes" id="UP001229421">
    <property type="component" value="Unassembled WGS sequence"/>
</dbReference>
<dbReference type="PROSITE" id="PS50888">
    <property type="entry name" value="BHLH"/>
    <property type="match status" value="1"/>
</dbReference>
<dbReference type="PANTHER" id="PTHR45959">
    <property type="entry name" value="BHLH TRANSCRIPTION FACTOR"/>
    <property type="match status" value="1"/>
</dbReference>
<dbReference type="InterPro" id="IPR052610">
    <property type="entry name" value="bHLH_transcription_regulator"/>
</dbReference>
<comment type="caution">
    <text evidence="7">The sequence shown here is derived from an EMBL/GenBank/DDBJ whole genome shotgun (WGS) entry which is preliminary data.</text>
</comment>
<name>A0AAD8KFN7_TARER</name>
<keyword evidence="8" id="KW-1185">Reference proteome</keyword>
<evidence type="ECO:0000256" key="1">
    <source>
        <dbReference type="ARBA" id="ARBA00004123"/>
    </source>
</evidence>
<evidence type="ECO:0000259" key="6">
    <source>
        <dbReference type="PROSITE" id="PS50888"/>
    </source>
</evidence>
<dbReference type="InterPro" id="IPR036638">
    <property type="entry name" value="HLH_DNA-bd_sf"/>
</dbReference>
<feature type="coiled-coil region" evidence="5">
    <location>
        <begin position="131"/>
        <end position="198"/>
    </location>
</feature>
<gene>
    <name evidence="7" type="ORF">QVD17_24970</name>
</gene>
<organism evidence="7 8">
    <name type="scientific">Tagetes erecta</name>
    <name type="common">African marigold</name>
    <dbReference type="NCBI Taxonomy" id="13708"/>
    <lineage>
        <taxon>Eukaryota</taxon>
        <taxon>Viridiplantae</taxon>
        <taxon>Streptophyta</taxon>
        <taxon>Embryophyta</taxon>
        <taxon>Tracheophyta</taxon>
        <taxon>Spermatophyta</taxon>
        <taxon>Magnoliopsida</taxon>
        <taxon>eudicotyledons</taxon>
        <taxon>Gunneridae</taxon>
        <taxon>Pentapetalae</taxon>
        <taxon>asterids</taxon>
        <taxon>campanulids</taxon>
        <taxon>Asterales</taxon>
        <taxon>Asteraceae</taxon>
        <taxon>Asteroideae</taxon>
        <taxon>Heliantheae alliance</taxon>
        <taxon>Tageteae</taxon>
        <taxon>Tagetes</taxon>
    </lineage>
</organism>
<comment type="subcellular location">
    <subcellularLocation>
        <location evidence="1">Nucleus</location>
    </subcellularLocation>
</comment>
<keyword evidence="5" id="KW-0175">Coiled coil</keyword>
<dbReference type="Pfam" id="PF00010">
    <property type="entry name" value="HLH"/>
    <property type="match status" value="1"/>
</dbReference>